<feature type="region of interest" description="Disordered" evidence="7">
    <location>
        <begin position="2868"/>
        <end position="2900"/>
    </location>
</feature>
<feature type="compositionally biased region" description="Low complexity" evidence="7">
    <location>
        <begin position="1741"/>
        <end position="1755"/>
    </location>
</feature>
<dbReference type="GO" id="GO:0016787">
    <property type="term" value="F:hydrolase activity"/>
    <property type="evidence" value="ECO:0007669"/>
    <property type="project" value="UniProtKB-KW"/>
</dbReference>
<dbReference type="InterPro" id="IPR011545">
    <property type="entry name" value="DEAD/DEAH_box_helicase_dom"/>
</dbReference>
<dbReference type="Pfam" id="PF00271">
    <property type="entry name" value="Helicase_C"/>
    <property type="match status" value="1"/>
</dbReference>
<sequence>MAGNTPQQQQQQQQFLCHPQPQVHPQQRLQQRFQLGQPLHPQYMPEQQLRQELLKQQLQLEQQQRQLQPQPKQQQKRPQTQGQELQPQQLQLELRSEQLQLQTRLPLQQPQLQPELLSLGSVQLYQQQHQQVLHQQQQQPLQQVAPQQLQQPPGPQQLQLQTKLPLQQPQLQPEFEALGSLKRQQQQQQQLLQQQQQQQPVQQVVPPRRKQQLLYHESLKGPPECPLGLQPHHAPQSLRLLGESLSDALPQPRSLLPQQRHANRSEQHQLCQRQQQCQPQLQQKQEQQRQQQEHSTLRCAQLQPLLQGERGQFQLQLPQCPSSPLQQVLPQQAFPLGEAPAGQLKRDPVLQLQHPQRQQQQNQLLDHQRMELHEQPHQHPGQAERHDDLNQQHLLLQRQQQQLQVQPSLHDRHFQQHSLQRHKQQQQQQQQELGPRRQQPYVAAAQLQEVLWQCIPDQRDQNQEEQQRQQQEHLGGFTSTSMARALPPQPPSLQGQQRTPLPREQQQQQPQGLPQQPQQSQHTAQDHNHGGSGGRGSAAAVGASGDSSEKLLLGAFVPITQLIKALGETRGIRRVLQWQRDCLLVSQSPAATHSETTTAATATPAVAADEVAALENIHSVSCCIPDTAAAGDAASGASLKERAMGMAEPGTASNSENERELASAAAGAAAVAEGMSLRWVESQAVAAAATSNNGLPRVLNGSLSILYSAPTGAGKGLVAELLLLRHIFGLLDMPPLDTLQQQQRAEQQLQLQWPTSAVTAATGGANGITQHTSTQAPLSTVAAETASTENVGGCCKHPPRRAVVVLPFVSLIEEQQRKLQRLFAAAGLPLKVVALHHCSRDTASVEAAATDPAAFDVAFCTIEKAAALLQQLAEKNLLLHRLGLLVVDELHALGDPTRGALLECLLSQVVYCNTKLLLMQQEQQRQHEQQPLQPIQVVGMSATLSNISEVAAWLSAAVYCNEHRPLPLQEAYCCCSGAPAATVKRKGGQGTKGVTATNAHLQVRLFTKPVAAAAANPQQPWPEVALPPSMAPLLQKLHQQQQQHQDQTIGRKFARSSIATAMAREPLLRLLLLMLQQGNSVLIFCRSKAAAETVAVLAADYAIPLLRRCLEQQQQQHQEQQKFHFLSSAAADARMRRLRSVAVLQGGSVKDVVVSAVSAGVSIHHAGLTSEERRLAESLFREGIVKVLAATSTLAAGVNFPCDSVLFDSPHIGSNFLDSVHFRQMAGRAGRMQDKTQQQQQQQQQTQQQKGGRAIVVCKASEEKEVKHLLLRGTPQVESALLADSSGLQRLILGALSCSRGDLRCSGSNKDLALLVCCTFLVTQQRSRVQQQVQQQQQEMQHQKQQRHSERELALLVQRETAEAVSSLVRLGLVRFAAGHYEATATGRAIAAAAMSPAEGAAACYRVAAASSRLALHDDIPLALLVAPTMPLPPAAAAAAAGGREAEAAAAAAAALTADDLRHLERAMLRMRPSELLALDQMGVGLLQLRDFMRRPSHKPIMAAASKCACKEHEEQQQQHQQQRPAAPEREYAAAGTLAPSPEKRYCIPRGQGTHAFGCCSAGESRQGPTVGPLDFVRLRAALALVSLLRGVPLQQVAKSFGWREGQLQQVHHQALLNTSLVASLCDRMGHWIVALLLLQLRQRLLLHEAPEQQQLQELLEVDGISLPVARLLQQHLNVHTPKQLAAVTPQKLLRLLAAHFRHSPLQQIVLHANRAASDLTRKILRGLKRYCRKRARKPQKALQQLEQQHQQQKKQPTREATTNQSEEQEQQQHCLEQEATEQQHVIRQQRRSLQEQHLEVQYVEQQHLIEQQQHNLQGQHLEEHHCQPVQQRFMHQQHLMQQRRQEILEQHAQQQRQQQIQEQHTQQQRQQQKQEQHAQQQREKHEEYSPMQQQMRLQVQRLPQQKNMGERKGPQQYLVERQQHCKNAEQQQQKVQLRLHHEPRTQQQQLLLLKKHDQQGTQTSDKLICSLSKDQLEHHEQPNKPQLPQLQQQQTTSDGEPKQGRQRLPDWIANLQRHKRCLEESRAEQKPKRQAQMPQQTAQQSHAPDAERQMHPNSVQPQQQQQQQQQQPLRRLPWPSLSALCCCNDSQLTAQRPSAKANPLQDGAPLRAAAAASEVGGLAEAKTPDKRTGKIKVNRVGNNTRFSIDDALLLPKICSSSGSSSNSDNSRNNQLAAALERSSFFAACMLWSEPPADAATVAASAAGRDSRGRGDFSDSSSSSDSSDTGSSSSGSDEEFPEGPDGSRIRHRQTLEGVPAPAATTKKAKTLPGEHLGASGTTPAARPEATVPVALLLVSPLDGCFVVPSLRPIVNNSGGSSKAALRFPALINQWLADRRHCLAVADASEWSLLMPYLGCTASFSKLMDPKLSHAMLQQRRTRAAALAGTASSHAGERLQECIQSATEVTPAAAASGATKVDAAPDLFDEAAAPVSVEAWCSLYGVSFTTHSSGGEDSSRGISSQEWLMSLAAAACWECVCLLGLLAVMGEKLADAGLFEVYLHLEYPLSLHLLRMQQQGLPLLLKPLHQLLERGARCLRSLQEAAAQLVGRPFVISDSEALRAVLLQTPEVLQLLLPGDGDSTGSSSNRNTGDEALLESAHVLLLPQDVPSLLRRLRFQHPLTWILCCYTTLQPMQQTIAAIAAAAEQTPPAVLTATPPATAVGDAAAINAAAATAAYCCLHHPLCTGVCSSGAQQQQQQRQQLRAAPERLLPRLRMCYAETAAGGWRVSLQLPGALQAAAVGAETQQTLKSLQQQTLHEELMILTLRLQNQQLKTAESRFRHPADAVLLVLLERGQQTQQQQRQGQQQLPPGLKSESFDVYIHPAALKESNIRIGGSSANRHCSNSATCPRGQLLWTRREIQLQAGMQQQAQQKQQGQQKQKLQQVWPHRQQDQEQQKWQVETEEKASSWVAAVRLYPTHKSHATAAEAATATEKAREKPENIDSERDHEVLVLPASLLFRLEAPLRLNAWRYGAQQHQQQQKQCQQTQQMQQLQQLQREQPQLASLPPVGIFDVRNVVGVTEGFLLVAAELQHLELIVLAHLSGYMPLLQLLRRNSSKPTLAAPEAPAAAAAAKADALAELNAALLQLLRQPPPSSANNHTQQNKQSEQKQKQEQEQQGQQQQQGLSPQEVLAHALNLWTSRCESHGRAVTVFGVSFATGDKRWQRWVGLR</sequence>
<dbReference type="Gene3D" id="1.10.3380.20">
    <property type="match status" value="1"/>
</dbReference>
<feature type="region of interest" description="Disordered" evidence="7">
    <location>
        <begin position="1739"/>
        <end position="1777"/>
    </location>
</feature>
<feature type="domain" description="Helicase C-terminal" evidence="9">
    <location>
        <begin position="1067"/>
        <end position="1294"/>
    </location>
</feature>
<feature type="compositionally biased region" description="Low complexity" evidence="7">
    <location>
        <begin position="2035"/>
        <end position="2048"/>
    </location>
</feature>
<evidence type="ECO:0000259" key="8">
    <source>
        <dbReference type="PROSITE" id="PS51192"/>
    </source>
</evidence>
<dbReference type="InterPro" id="IPR046931">
    <property type="entry name" value="HTH_61"/>
</dbReference>
<feature type="region of interest" description="Disordered" evidence="7">
    <location>
        <begin position="1510"/>
        <end position="1535"/>
    </location>
</feature>
<feature type="coiled-coil region" evidence="6">
    <location>
        <begin position="1326"/>
        <end position="1353"/>
    </location>
</feature>
<feature type="compositionally biased region" description="Basic and acidic residues" evidence="7">
    <location>
        <begin position="1873"/>
        <end position="1889"/>
    </location>
</feature>
<dbReference type="Pfam" id="PF20470">
    <property type="entry name" value="HTH_61"/>
    <property type="match status" value="1"/>
</dbReference>
<dbReference type="InterPro" id="IPR014001">
    <property type="entry name" value="Helicase_ATP-bd"/>
</dbReference>
<feature type="compositionally biased region" description="Low complexity" evidence="7">
    <location>
        <begin position="492"/>
        <end position="521"/>
    </location>
</feature>
<dbReference type="GO" id="GO:0003676">
    <property type="term" value="F:nucleic acid binding"/>
    <property type="evidence" value="ECO:0007669"/>
    <property type="project" value="InterPro"/>
</dbReference>
<evidence type="ECO:0000259" key="9">
    <source>
        <dbReference type="PROSITE" id="PS51194"/>
    </source>
</evidence>
<keyword evidence="4" id="KW-0067">ATP-binding</keyword>
<reference evidence="10" key="2">
    <citation type="submission" date="2013-10" db="EMBL/GenBank/DDBJ databases">
        <authorList>
            <person name="Aslett M."/>
        </authorList>
    </citation>
    <scope>NUCLEOTIDE SEQUENCE [LARGE SCALE GENOMIC DNA]</scope>
    <source>
        <strain evidence="10">Houghton</strain>
    </source>
</reference>
<feature type="compositionally biased region" description="Low complexity" evidence="7">
    <location>
        <begin position="1236"/>
        <end position="1248"/>
    </location>
</feature>
<evidence type="ECO:0000256" key="2">
    <source>
        <dbReference type="ARBA" id="ARBA00022801"/>
    </source>
</evidence>
<feature type="region of interest" description="Disordered" evidence="7">
    <location>
        <begin position="2203"/>
        <end position="2285"/>
    </location>
</feature>
<feature type="region of interest" description="Disordered" evidence="7">
    <location>
        <begin position="2025"/>
        <end position="2075"/>
    </location>
</feature>
<proteinExistence type="predicted"/>
<evidence type="ECO:0000313" key="10">
    <source>
        <dbReference type="EMBL" id="CDJ64421.1"/>
    </source>
</evidence>
<dbReference type="GO" id="GO:0005524">
    <property type="term" value="F:ATP binding"/>
    <property type="evidence" value="ECO:0007669"/>
    <property type="project" value="UniProtKB-KW"/>
</dbReference>
<dbReference type="SUPFAM" id="SSF52540">
    <property type="entry name" value="P-loop containing nucleoside triphosphate hydrolases"/>
    <property type="match status" value="1"/>
</dbReference>
<feature type="domain" description="Helicase ATP-binding" evidence="8">
    <location>
        <begin position="696"/>
        <end position="962"/>
    </location>
</feature>
<dbReference type="RefSeq" id="XP_013432888.1">
    <property type="nucleotide sequence ID" value="XM_013577434.1"/>
</dbReference>
<dbReference type="InterPro" id="IPR001650">
    <property type="entry name" value="Helicase_C-like"/>
</dbReference>
<feature type="region of interest" description="Disordered" evidence="7">
    <location>
        <begin position="1228"/>
        <end position="1248"/>
    </location>
</feature>
<feature type="region of interest" description="Disordered" evidence="7">
    <location>
        <begin position="1975"/>
        <end position="2007"/>
    </location>
</feature>
<keyword evidence="2" id="KW-0378">Hydrolase</keyword>
<dbReference type="PANTHER" id="PTHR47961:SF6">
    <property type="entry name" value="DNA-DIRECTED DNA POLYMERASE"/>
    <property type="match status" value="1"/>
</dbReference>
<dbReference type="Pfam" id="PF00270">
    <property type="entry name" value="DEAD"/>
    <property type="match status" value="1"/>
</dbReference>
<dbReference type="Gene3D" id="3.40.50.300">
    <property type="entry name" value="P-loop containing nucleotide triphosphate hydrolases"/>
    <property type="match status" value="2"/>
</dbReference>
<dbReference type="InterPro" id="IPR050474">
    <property type="entry name" value="Hel308_SKI2-like"/>
</dbReference>
<keyword evidence="6" id="KW-0175">Coiled coil</keyword>
<keyword evidence="1" id="KW-0547">Nucleotide-binding</keyword>
<feature type="compositionally biased region" description="Low complexity" evidence="7">
    <location>
        <begin position="2868"/>
        <end position="2886"/>
    </location>
</feature>
<feature type="compositionally biased region" description="Low complexity" evidence="7">
    <location>
        <begin position="1987"/>
        <end position="1997"/>
    </location>
</feature>
<feature type="compositionally biased region" description="Low complexity" evidence="7">
    <location>
        <begin position="425"/>
        <end position="439"/>
    </location>
</feature>
<feature type="region of interest" description="Disordered" evidence="7">
    <location>
        <begin position="2923"/>
        <end position="2945"/>
    </location>
</feature>
<feature type="compositionally biased region" description="Basic and acidic residues" evidence="7">
    <location>
        <begin position="2935"/>
        <end position="2945"/>
    </location>
</feature>
<feature type="compositionally biased region" description="Basic and acidic residues" evidence="7">
    <location>
        <begin position="2891"/>
        <end position="2900"/>
    </location>
</feature>
<comment type="catalytic activity">
    <reaction evidence="5">
        <text>ATP + H2O = ADP + phosphate + H(+)</text>
        <dbReference type="Rhea" id="RHEA:13065"/>
        <dbReference type="ChEBI" id="CHEBI:15377"/>
        <dbReference type="ChEBI" id="CHEBI:15378"/>
        <dbReference type="ChEBI" id="CHEBI:30616"/>
        <dbReference type="ChEBI" id="CHEBI:43474"/>
        <dbReference type="ChEBI" id="CHEBI:456216"/>
        <dbReference type="EC" id="5.6.2.4"/>
    </reaction>
</comment>
<evidence type="ECO:0000256" key="7">
    <source>
        <dbReference type="SAM" id="MobiDB-lite"/>
    </source>
</evidence>
<feature type="region of interest" description="Disordered" evidence="7">
    <location>
        <begin position="3093"/>
        <end position="3129"/>
    </location>
</feature>
<organism evidence="10 11">
    <name type="scientific">Eimeria necatrix</name>
    <dbReference type="NCBI Taxonomy" id="51315"/>
    <lineage>
        <taxon>Eukaryota</taxon>
        <taxon>Sar</taxon>
        <taxon>Alveolata</taxon>
        <taxon>Apicomplexa</taxon>
        <taxon>Conoidasida</taxon>
        <taxon>Coccidia</taxon>
        <taxon>Eucoccidiorida</taxon>
        <taxon>Eimeriorina</taxon>
        <taxon>Eimeriidae</taxon>
        <taxon>Eimeria</taxon>
    </lineage>
</organism>
<feature type="region of interest" description="Disordered" evidence="7">
    <location>
        <begin position="1850"/>
        <end position="1894"/>
    </location>
</feature>
<feature type="compositionally biased region" description="Low complexity" evidence="7">
    <location>
        <begin position="7"/>
        <end position="39"/>
    </location>
</feature>
<dbReference type="GeneID" id="25477044"/>
<evidence type="ECO:0000256" key="6">
    <source>
        <dbReference type="SAM" id="Coils"/>
    </source>
</evidence>
<dbReference type="PROSITE" id="PS51194">
    <property type="entry name" value="HELICASE_CTER"/>
    <property type="match status" value="1"/>
</dbReference>
<dbReference type="SMART" id="SM00487">
    <property type="entry name" value="DEXDc"/>
    <property type="match status" value="1"/>
</dbReference>
<dbReference type="InterPro" id="IPR048960">
    <property type="entry name" value="POLQ-like_helical"/>
</dbReference>
<dbReference type="PROSITE" id="PS51192">
    <property type="entry name" value="HELICASE_ATP_BIND_1"/>
    <property type="match status" value="1"/>
</dbReference>
<feature type="compositionally biased region" description="Low complexity" evidence="7">
    <location>
        <begin position="2061"/>
        <end position="2073"/>
    </location>
</feature>
<dbReference type="InterPro" id="IPR027417">
    <property type="entry name" value="P-loop_NTPase"/>
</dbReference>
<dbReference type="SMART" id="SM00490">
    <property type="entry name" value="HELICc"/>
    <property type="match status" value="1"/>
</dbReference>
<dbReference type="Pfam" id="PF21099">
    <property type="entry name" value="POLQ_helical"/>
    <property type="match status" value="1"/>
</dbReference>
<dbReference type="EMBL" id="HG722949">
    <property type="protein sequence ID" value="CDJ64421.1"/>
    <property type="molecule type" value="Genomic_DNA"/>
</dbReference>
<name>U6MK69_9EIME</name>
<evidence type="ECO:0000256" key="3">
    <source>
        <dbReference type="ARBA" id="ARBA00022806"/>
    </source>
</evidence>
<feature type="region of interest" description="Disordered" evidence="7">
    <location>
        <begin position="1"/>
        <end position="46"/>
    </location>
</feature>
<evidence type="ECO:0000313" key="11">
    <source>
        <dbReference type="Proteomes" id="UP000030754"/>
    </source>
</evidence>
<dbReference type="PANTHER" id="PTHR47961">
    <property type="entry name" value="DNA POLYMERASE THETA, PUTATIVE (AFU_ORTHOLOGUE AFUA_1G05260)-RELATED"/>
    <property type="match status" value="1"/>
</dbReference>
<evidence type="ECO:0000256" key="1">
    <source>
        <dbReference type="ARBA" id="ARBA00022741"/>
    </source>
</evidence>
<feature type="region of interest" description="Disordered" evidence="7">
    <location>
        <begin position="399"/>
        <end position="440"/>
    </location>
</feature>
<protein>
    <submittedName>
        <fullName evidence="10">DNA polymerase, putative</fullName>
    </submittedName>
</protein>
<reference evidence="10" key="1">
    <citation type="submission" date="2013-10" db="EMBL/GenBank/DDBJ databases">
        <title>Genomic analysis of the causative agents of coccidiosis in chickens.</title>
        <authorList>
            <person name="Reid A.J."/>
            <person name="Blake D."/>
            <person name="Billington K."/>
            <person name="Browne H."/>
            <person name="Dunn M."/>
            <person name="Hung S."/>
            <person name="Kawahara F."/>
            <person name="Miranda-Saavedra D."/>
            <person name="Mourier T."/>
            <person name="Nagra H."/>
            <person name="Otto T.D."/>
            <person name="Rawlings N."/>
            <person name="Sanchez A."/>
            <person name="Sanders M."/>
            <person name="Subramaniam C."/>
            <person name="Tay Y."/>
            <person name="Dear P."/>
            <person name="Doerig C."/>
            <person name="Gruber A."/>
            <person name="Parkinson J."/>
            <person name="Shirley M."/>
            <person name="Wan K.L."/>
            <person name="Berriman M."/>
            <person name="Tomley F."/>
            <person name="Pain A."/>
        </authorList>
    </citation>
    <scope>NUCLEOTIDE SEQUENCE [LARGE SCALE GENOMIC DNA]</scope>
    <source>
        <strain evidence="10">Houghton</strain>
    </source>
</reference>
<feature type="region of interest" description="Disordered" evidence="7">
    <location>
        <begin position="480"/>
        <end position="542"/>
    </location>
</feature>
<gene>
    <name evidence="10" type="ORF">ENH_00069110</name>
</gene>
<accession>U6MK69</accession>
<evidence type="ECO:0000256" key="4">
    <source>
        <dbReference type="ARBA" id="ARBA00022840"/>
    </source>
</evidence>
<dbReference type="VEuPathDB" id="ToxoDB:ENH_00069110"/>
<dbReference type="InterPro" id="IPR043502">
    <property type="entry name" value="DNA/RNA_pol_sf"/>
</dbReference>
<keyword evidence="11" id="KW-1185">Reference proteome</keyword>
<feature type="compositionally biased region" description="Low complexity" evidence="7">
    <location>
        <begin position="2218"/>
        <end position="2235"/>
    </location>
</feature>
<dbReference type="SUPFAM" id="SSF56672">
    <property type="entry name" value="DNA/RNA polymerases"/>
    <property type="match status" value="1"/>
</dbReference>
<keyword evidence="3" id="KW-0347">Helicase</keyword>
<dbReference type="Proteomes" id="UP000030754">
    <property type="component" value="Unassembled WGS sequence"/>
</dbReference>
<dbReference type="SUPFAM" id="SSF158702">
    <property type="entry name" value="Sec63 N-terminal domain-like"/>
    <property type="match status" value="1"/>
</dbReference>
<dbReference type="GO" id="GO:0043138">
    <property type="term" value="F:3'-5' DNA helicase activity"/>
    <property type="evidence" value="ECO:0007669"/>
    <property type="project" value="UniProtKB-EC"/>
</dbReference>
<feature type="compositionally biased region" description="Low complexity" evidence="7">
    <location>
        <begin position="1851"/>
        <end position="1872"/>
    </location>
</feature>
<dbReference type="OrthoDB" id="354910at2759"/>
<feature type="compositionally biased region" description="Low complexity" evidence="7">
    <location>
        <begin position="2925"/>
        <end position="2934"/>
    </location>
</feature>
<evidence type="ECO:0000256" key="5">
    <source>
        <dbReference type="ARBA" id="ARBA00048988"/>
    </source>
</evidence>
<feature type="region of interest" description="Disordered" evidence="7">
    <location>
        <begin position="62"/>
        <end position="86"/>
    </location>
</feature>